<keyword evidence="2" id="KW-1185">Reference proteome</keyword>
<gene>
    <name evidence="1" type="ORF">NDI37_11475</name>
</gene>
<dbReference type="EMBL" id="JAMPKK010000021">
    <property type="protein sequence ID" value="MEP0865088.1"/>
    <property type="molecule type" value="Genomic_DNA"/>
</dbReference>
<name>A0ABV0JNW5_9CYAN</name>
<organism evidence="1 2">
    <name type="scientific">Funiculus sociatus GB2-A5</name>
    <dbReference type="NCBI Taxonomy" id="2933946"/>
    <lineage>
        <taxon>Bacteria</taxon>
        <taxon>Bacillati</taxon>
        <taxon>Cyanobacteriota</taxon>
        <taxon>Cyanophyceae</taxon>
        <taxon>Coleofasciculales</taxon>
        <taxon>Coleofasciculaceae</taxon>
        <taxon>Funiculus</taxon>
    </lineage>
</organism>
<accession>A0ABV0JNW5</accession>
<dbReference type="Proteomes" id="UP001442494">
    <property type="component" value="Unassembled WGS sequence"/>
</dbReference>
<dbReference type="RefSeq" id="WP_190423356.1">
    <property type="nucleotide sequence ID" value="NZ_JAMPKK010000021.1"/>
</dbReference>
<reference evidence="1 2" key="1">
    <citation type="submission" date="2022-04" db="EMBL/GenBank/DDBJ databases">
        <title>Positive selection, recombination, and allopatry shape intraspecific diversity of widespread and dominant cyanobacteria.</title>
        <authorList>
            <person name="Wei J."/>
            <person name="Shu W."/>
            <person name="Hu C."/>
        </authorList>
    </citation>
    <scope>NUCLEOTIDE SEQUENCE [LARGE SCALE GENOMIC DNA]</scope>
    <source>
        <strain evidence="1 2">GB2-A5</strain>
    </source>
</reference>
<evidence type="ECO:0000313" key="2">
    <source>
        <dbReference type="Proteomes" id="UP001442494"/>
    </source>
</evidence>
<sequence length="51" mass="5616">MVFPLLIKAAVNTMMDYFTTGVMTNFFGSLVDNLFGIGNSERDRSPTPAVE</sequence>
<protein>
    <submittedName>
        <fullName evidence="1">Uncharacterized protein</fullName>
    </submittedName>
</protein>
<comment type="caution">
    <text evidence="1">The sequence shown here is derived from an EMBL/GenBank/DDBJ whole genome shotgun (WGS) entry which is preliminary data.</text>
</comment>
<evidence type="ECO:0000313" key="1">
    <source>
        <dbReference type="EMBL" id="MEP0865088.1"/>
    </source>
</evidence>
<proteinExistence type="predicted"/>